<comment type="caution">
    <text evidence="2">The sequence shown here is derived from an EMBL/GenBank/DDBJ whole genome shotgun (WGS) entry which is preliminary data.</text>
</comment>
<evidence type="ECO:0000313" key="2">
    <source>
        <dbReference type="EMBL" id="RVT39162.1"/>
    </source>
</evidence>
<feature type="transmembrane region" description="Helical" evidence="1">
    <location>
        <begin position="207"/>
        <end position="226"/>
    </location>
</feature>
<feature type="transmembrane region" description="Helical" evidence="1">
    <location>
        <begin position="12"/>
        <end position="29"/>
    </location>
</feature>
<keyword evidence="1" id="KW-0472">Membrane</keyword>
<keyword evidence="1" id="KW-1133">Transmembrane helix</keyword>
<evidence type="ECO:0008006" key="4">
    <source>
        <dbReference type="Google" id="ProtNLM"/>
    </source>
</evidence>
<dbReference type="OrthoDB" id="9788328at2"/>
<evidence type="ECO:0000313" key="3">
    <source>
        <dbReference type="Proteomes" id="UP000282977"/>
    </source>
</evidence>
<dbReference type="Proteomes" id="UP000282977">
    <property type="component" value="Unassembled WGS sequence"/>
</dbReference>
<dbReference type="RefSeq" id="WP_127691964.1">
    <property type="nucleotide sequence ID" value="NZ_RZUL01000010.1"/>
</dbReference>
<organism evidence="2 3">
    <name type="scientific">Sphingobium algorifonticola</name>
    <dbReference type="NCBI Taxonomy" id="2008318"/>
    <lineage>
        <taxon>Bacteria</taxon>
        <taxon>Pseudomonadati</taxon>
        <taxon>Pseudomonadota</taxon>
        <taxon>Alphaproteobacteria</taxon>
        <taxon>Sphingomonadales</taxon>
        <taxon>Sphingomonadaceae</taxon>
        <taxon>Sphingobium</taxon>
    </lineage>
</organism>
<reference evidence="2 3" key="1">
    <citation type="submission" date="2019-01" db="EMBL/GenBank/DDBJ databases">
        <authorList>
            <person name="Chen W.-M."/>
        </authorList>
    </citation>
    <scope>NUCLEOTIDE SEQUENCE [LARGE SCALE GENOMIC DNA]</scope>
    <source>
        <strain evidence="2 3">TLA-22</strain>
    </source>
</reference>
<sequence>MTLLGQDTSLKLANLLIVLPLSAYWLFATPSAPPLWQISLCAYFGVAYLLATLVPGNALRINLWPDRKRLWRSLALRRRTFGLMSGLWFFGHYNLGVKMLRVEIGGPQEIQPRYDPVLDNGQLATFIFMILFVTSYGWAMRALKADWRRLHGLAWFVVPLILVHSISARLAFEQRLPHVSLAILLGIILFALYEFRTLSARNHQDRARHLLLLLAGTVVAVCYRFFYR</sequence>
<gene>
    <name evidence="2" type="ORF">ENE74_16450</name>
</gene>
<evidence type="ECO:0000256" key="1">
    <source>
        <dbReference type="SAM" id="Phobius"/>
    </source>
</evidence>
<feature type="transmembrane region" description="Helical" evidence="1">
    <location>
        <begin position="80"/>
        <end position="100"/>
    </location>
</feature>
<feature type="transmembrane region" description="Helical" evidence="1">
    <location>
        <begin position="152"/>
        <end position="172"/>
    </location>
</feature>
<feature type="transmembrane region" description="Helical" evidence="1">
    <location>
        <begin position="120"/>
        <end position="140"/>
    </location>
</feature>
<dbReference type="AlphaFoldDB" id="A0A437J3T2"/>
<feature type="transmembrane region" description="Helical" evidence="1">
    <location>
        <begin position="35"/>
        <end position="59"/>
    </location>
</feature>
<accession>A0A437J3T2</accession>
<keyword evidence="3" id="KW-1185">Reference proteome</keyword>
<dbReference type="EMBL" id="RZUL01000010">
    <property type="protein sequence ID" value="RVT39162.1"/>
    <property type="molecule type" value="Genomic_DNA"/>
</dbReference>
<protein>
    <recommendedName>
        <fullName evidence="4">Ferric oxidoreductase domain-containing protein</fullName>
    </recommendedName>
</protein>
<keyword evidence="1" id="KW-0812">Transmembrane</keyword>
<feature type="transmembrane region" description="Helical" evidence="1">
    <location>
        <begin position="178"/>
        <end position="195"/>
    </location>
</feature>
<proteinExistence type="predicted"/>
<name>A0A437J3T2_9SPHN</name>